<dbReference type="Pfam" id="PF21631">
    <property type="entry name" value="A9CJY8-like_N"/>
    <property type="match status" value="1"/>
</dbReference>
<feature type="domain" description="A9CJY8-like N-terminal" evidence="2">
    <location>
        <begin position="12"/>
        <end position="54"/>
    </location>
</feature>
<evidence type="ECO:0000259" key="2">
    <source>
        <dbReference type="Pfam" id="PF21631"/>
    </source>
</evidence>
<protein>
    <submittedName>
        <fullName evidence="3">Uncharacterized protein</fullName>
    </submittedName>
</protein>
<dbReference type="InterPro" id="IPR049447">
    <property type="entry name" value="A9CJY8-like_N"/>
</dbReference>
<dbReference type="PANTHER" id="PTHR31131:SF6">
    <property type="entry name" value="CASTOR ACT DOMAIN-CONTAINING PROTEIN"/>
    <property type="match status" value="1"/>
</dbReference>
<dbReference type="Gene3D" id="3.30.2130.10">
    <property type="entry name" value="VC0802-like"/>
    <property type="match status" value="1"/>
</dbReference>
<dbReference type="InterPro" id="IPR027795">
    <property type="entry name" value="CASTOR_ACT_dom"/>
</dbReference>
<dbReference type="InterPro" id="IPR051719">
    <property type="entry name" value="CASTOR_mTORC1"/>
</dbReference>
<dbReference type="EMBL" id="AM114193">
    <property type="protein sequence ID" value="CAJ37802.1"/>
    <property type="molecule type" value="Genomic_DNA"/>
</dbReference>
<dbReference type="PIRSF" id="PIRSF008459">
    <property type="entry name" value="UCP008459"/>
    <property type="match status" value="1"/>
</dbReference>
<dbReference type="Pfam" id="PF13840">
    <property type="entry name" value="ACT_7"/>
    <property type="match status" value="1"/>
</dbReference>
<dbReference type="STRING" id="351160.RRC7"/>
<dbReference type="AlphaFoldDB" id="Q0W1E1"/>
<dbReference type="InterPro" id="IPR045865">
    <property type="entry name" value="ACT-like_dom_sf"/>
</dbReference>
<feature type="domain" description="CASTOR ACT" evidence="1">
    <location>
        <begin position="57"/>
        <end position="119"/>
    </location>
</feature>
<organism evidence="3 4">
    <name type="scientific">Methanocella arvoryzae (strain DSM 22066 / NBRC 105507 / MRE50)</name>
    <dbReference type="NCBI Taxonomy" id="351160"/>
    <lineage>
        <taxon>Archaea</taxon>
        <taxon>Methanobacteriati</taxon>
        <taxon>Methanobacteriota</taxon>
        <taxon>Stenosarchaea group</taxon>
        <taxon>Methanomicrobia</taxon>
        <taxon>Methanocellales</taxon>
        <taxon>Methanocellaceae</taxon>
        <taxon>Methanocella</taxon>
    </lineage>
</organism>
<gene>
    <name evidence="3" type="ORF">RRC7</name>
</gene>
<evidence type="ECO:0000313" key="4">
    <source>
        <dbReference type="Proteomes" id="UP000000663"/>
    </source>
</evidence>
<dbReference type="InterPro" id="IPR016540">
    <property type="entry name" value="UCP008459"/>
</dbReference>
<reference evidence="3 4" key="1">
    <citation type="journal article" date="2006" name="Science">
        <title>Genome of rice cluster I archaea -- the key methane producers in the rice rhizosphere.</title>
        <authorList>
            <person name="Erkel C."/>
            <person name="Kube M."/>
            <person name="Reinhardt R."/>
            <person name="Liesack W."/>
        </authorList>
    </citation>
    <scope>NUCLEOTIDE SEQUENCE [LARGE SCALE GENOMIC DNA]</scope>
    <source>
        <strain evidence="4">DSM 22066 / NBRC 105507 / MRE50</strain>
    </source>
</reference>
<dbReference type="Proteomes" id="UP000000663">
    <property type="component" value="Chromosome"/>
</dbReference>
<dbReference type="KEGG" id="rci:RRC7"/>
<accession>Q0W1E1</accession>
<evidence type="ECO:0000313" key="3">
    <source>
        <dbReference type="EMBL" id="CAJ37802.1"/>
    </source>
</evidence>
<dbReference type="eggNOG" id="arCOG05233">
    <property type="taxonomic scope" value="Archaea"/>
</dbReference>
<dbReference type="PANTHER" id="PTHR31131">
    <property type="entry name" value="CHROMOSOME 1, WHOLE GENOME SHOTGUN SEQUENCE"/>
    <property type="match status" value="1"/>
</dbReference>
<dbReference type="RefSeq" id="WP_012034786.1">
    <property type="nucleotide sequence ID" value="NC_009464.1"/>
</dbReference>
<name>Q0W1E1_METAR</name>
<dbReference type="GeneID" id="5145187"/>
<dbReference type="SUPFAM" id="SSF55021">
    <property type="entry name" value="ACT-like"/>
    <property type="match status" value="2"/>
</dbReference>
<sequence>MKLSLLVLNPVFAICTLERDAPLPEWALSSDFFSITRTYDELSIVCLQESIPQDVKINKGWRCLKVQGPLGFDIVGILASLSLPLASEGVSIFVLSSYDTDYIMVKNYDLDKAIEVLRKDGHTVEQQPAQ</sequence>
<proteinExistence type="predicted"/>
<keyword evidence="4" id="KW-1185">Reference proteome</keyword>
<evidence type="ECO:0000259" key="1">
    <source>
        <dbReference type="Pfam" id="PF13840"/>
    </source>
</evidence>
<dbReference type="OrthoDB" id="134122at2157"/>